<dbReference type="EMBL" id="SJPJ01000001">
    <property type="protein sequence ID" value="TWT81978.1"/>
    <property type="molecule type" value="Genomic_DNA"/>
</dbReference>
<evidence type="ECO:0000313" key="3">
    <source>
        <dbReference type="Proteomes" id="UP000315010"/>
    </source>
</evidence>
<feature type="region of interest" description="Disordered" evidence="1">
    <location>
        <begin position="1"/>
        <end position="24"/>
    </location>
</feature>
<protein>
    <submittedName>
        <fullName evidence="2">Uncharacterized protein</fullName>
    </submittedName>
</protein>
<organism evidence="2 3">
    <name type="scientific">Novipirellula herctigrandis</name>
    <dbReference type="NCBI Taxonomy" id="2527986"/>
    <lineage>
        <taxon>Bacteria</taxon>
        <taxon>Pseudomonadati</taxon>
        <taxon>Planctomycetota</taxon>
        <taxon>Planctomycetia</taxon>
        <taxon>Pirellulales</taxon>
        <taxon>Pirellulaceae</taxon>
        <taxon>Novipirellula</taxon>
    </lineage>
</organism>
<dbReference type="RefSeq" id="WP_419194423.1">
    <property type="nucleotide sequence ID" value="NZ_SJPJ01000001.1"/>
</dbReference>
<dbReference type="Proteomes" id="UP000315010">
    <property type="component" value="Unassembled WGS sequence"/>
</dbReference>
<accession>A0A5C5Z3Q8</accession>
<reference evidence="2 3" key="1">
    <citation type="submission" date="2019-02" db="EMBL/GenBank/DDBJ databases">
        <title>Deep-cultivation of Planctomycetes and their phenomic and genomic characterization uncovers novel biology.</title>
        <authorList>
            <person name="Wiegand S."/>
            <person name="Jogler M."/>
            <person name="Boedeker C."/>
            <person name="Pinto D."/>
            <person name="Vollmers J."/>
            <person name="Rivas-Marin E."/>
            <person name="Kohn T."/>
            <person name="Peeters S.H."/>
            <person name="Heuer A."/>
            <person name="Rast P."/>
            <person name="Oberbeckmann S."/>
            <person name="Bunk B."/>
            <person name="Jeske O."/>
            <person name="Meyerdierks A."/>
            <person name="Storesund J.E."/>
            <person name="Kallscheuer N."/>
            <person name="Luecker S."/>
            <person name="Lage O.M."/>
            <person name="Pohl T."/>
            <person name="Merkel B.J."/>
            <person name="Hornburger P."/>
            <person name="Mueller R.-W."/>
            <person name="Bruemmer F."/>
            <person name="Labrenz M."/>
            <person name="Spormann A.M."/>
            <person name="Op Den Camp H."/>
            <person name="Overmann J."/>
            <person name="Amann R."/>
            <person name="Jetten M.S.M."/>
            <person name="Mascher T."/>
            <person name="Medema M.H."/>
            <person name="Devos D.P."/>
            <person name="Kaster A.-K."/>
            <person name="Ovreas L."/>
            <person name="Rohde M."/>
            <person name="Galperin M.Y."/>
            <person name="Jogler C."/>
        </authorList>
    </citation>
    <scope>NUCLEOTIDE SEQUENCE [LARGE SCALE GENOMIC DNA]</scope>
    <source>
        <strain evidence="2 3">CA13</strain>
    </source>
</reference>
<evidence type="ECO:0000256" key="1">
    <source>
        <dbReference type="SAM" id="MobiDB-lite"/>
    </source>
</evidence>
<feature type="compositionally biased region" description="Polar residues" evidence="1">
    <location>
        <begin position="1"/>
        <end position="12"/>
    </location>
</feature>
<sequence length="45" mass="4957">MHSPTTIQTSQVTERDYKSKSQQPRPFAVALIAMQTAEPAGPRLS</sequence>
<proteinExistence type="predicted"/>
<evidence type="ECO:0000313" key="2">
    <source>
        <dbReference type="EMBL" id="TWT81978.1"/>
    </source>
</evidence>
<keyword evidence="3" id="KW-1185">Reference proteome</keyword>
<name>A0A5C5Z3Q8_9BACT</name>
<gene>
    <name evidence="2" type="ORF">CA13_34330</name>
</gene>
<comment type="caution">
    <text evidence="2">The sequence shown here is derived from an EMBL/GenBank/DDBJ whole genome shotgun (WGS) entry which is preliminary data.</text>
</comment>
<dbReference type="AlphaFoldDB" id="A0A5C5Z3Q8"/>